<keyword evidence="2" id="KW-1185">Reference proteome</keyword>
<gene>
    <name evidence="1" type="ORF">F5148DRAFT_1147625</name>
</gene>
<organism evidence="1 2">
    <name type="scientific">Russula earlei</name>
    <dbReference type="NCBI Taxonomy" id="71964"/>
    <lineage>
        <taxon>Eukaryota</taxon>
        <taxon>Fungi</taxon>
        <taxon>Dikarya</taxon>
        <taxon>Basidiomycota</taxon>
        <taxon>Agaricomycotina</taxon>
        <taxon>Agaricomycetes</taxon>
        <taxon>Russulales</taxon>
        <taxon>Russulaceae</taxon>
        <taxon>Russula</taxon>
    </lineage>
</organism>
<reference evidence="1" key="1">
    <citation type="submission" date="2021-03" db="EMBL/GenBank/DDBJ databases">
        <title>Evolutionary priming and transition to the ectomycorrhizal habit in an iconic lineage of mushroom-forming fungi: is preadaptation a requirement?</title>
        <authorList>
            <consortium name="DOE Joint Genome Institute"/>
            <person name="Looney B.P."/>
            <person name="Miyauchi S."/>
            <person name="Morin E."/>
            <person name="Drula E."/>
            <person name="Courty P.E."/>
            <person name="Chicoki N."/>
            <person name="Fauchery L."/>
            <person name="Kohler A."/>
            <person name="Kuo A."/>
            <person name="LaButti K."/>
            <person name="Pangilinan J."/>
            <person name="Lipzen A."/>
            <person name="Riley R."/>
            <person name="Andreopoulos W."/>
            <person name="He G."/>
            <person name="Johnson J."/>
            <person name="Barry K.W."/>
            <person name="Grigoriev I.V."/>
            <person name="Nagy L."/>
            <person name="Hibbett D."/>
            <person name="Henrissat B."/>
            <person name="Matheny P.B."/>
            <person name="Labbe J."/>
            <person name="Martin A.F."/>
        </authorList>
    </citation>
    <scope>NUCLEOTIDE SEQUENCE</scope>
    <source>
        <strain evidence="1">BPL698</strain>
    </source>
</reference>
<dbReference type="EMBL" id="JAGFNK010000044">
    <property type="protein sequence ID" value="KAI9510355.1"/>
    <property type="molecule type" value="Genomic_DNA"/>
</dbReference>
<dbReference type="Proteomes" id="UP001207468">
    <property type="component" value="Unassembled WGS sequence"/>
</dbReference>
<evidence type="ECO:0000313" key="2">
    <source>
        <dbReference type="Proteomes" id="UP001207468"/>
    </source>
</evidence>
<name>A0ACC0UFJ5_9AGAM</name>
<evidence type="ECO:0000313" key="1">
    <source>
        <dbReference type="EMBL" id="KAI9510355.1"/>
    </source>
</evidence>
<proteinExistence type="predicted"/>
<protein>
    <submittedName>
        <fullName evidence="1">Uncharacterized protein</fullName>
    </submittedName>
</protein>
<accession>A0ACC0UFJ5</accession>
<comment type="caution">
    <text evidence="1">The sequence shown here is derived from an EMBL/GenBank/DDBJ whole genome shotgun (WGS) entry which is preliminary data.</text>
</comment>
<sequence>MSTPNTVKQLVKDISSLSNSLSDAVPRGSKDDKIWFVMNTKEGDVPPHETFNRRFDALFGEDCRDPGGRLHHIRQGKLGMGLVVSYLLKINWTNFPLDLVELKLERLIAELKHLQRVDVPRPVRTLNPTAKLKDAANSETPQLSFQRKAVLDFHSRQTDKNDPPTSSTVAGDPNAPSSASAVPTPPNKRNITSVADHNSDGDDGIVDQPARFKKKYATTTTSQAKRIHAISATVDDVDMTDTEGDLRDKGIVFLNDDVHRLVF</sequence>